<gene>
    <name evidence="6" type="ORF">S06H3_60125</name>
</gene>
<evidence type="ECO:0000259" key="5">
    <source>
        <dbReference type="Pfam" id="PF04265"/>
    </source>
</evidence>
<dbReference type="GO" id="GO:0004788">
    <property type="term" value="F:thiamine diphosphokinase activity"/>
    <property type="evidence" value="ECO:0007669"/>
    <property type="project" value="InterPro"/>
</dbReference>
<dbReference type="InterPro" id="IPR036371">
    <property type="entry name" value="TPK_B1-bd_sf"/>
</dbReference>
<proteinExistence type="predicted"/>
<evidence type="ECO:0000256" key="4">
    <source>
        <dbReference type="ARBA" id="ARBA00022840"/>
    </source>
</evidence>
<name>X1QV59_9ZZZZ</name>
<protein>
    <recommendedName>
        <fullName evidence="5">Thiamin pyrophosphokinase thiamin-binding domain-containing protein</fullName>
    </recommendedName>
</protein>
<dbReference type="EMBL" id="BARV01039176">
    <property type="protein sequence ID" value="GAI54790.1"/>
    <property type="molecule type" value="Genomic_DNA"/>
</dbReference>
<dbReference type="GO" id="GO:0016301">
    <property type="term" value="F:kinase activity"/>
    <property type="evidence" value="ECO:0007669"/>
    <property type="project" value="UniProtKB-KW"/>
</dbReference>
<keyword evidence="3" id="KW-0418">Kinase</keyword>
<evidence type="ECO:0000313" key="6">
    <source>
        <dbReference type="EMBL" id="GAI54790.1"/>
    </source>
</evidence>
<dbReference type="AlphaFoldDB" id="X1QV59"/>
<dbReference type="GO" id="GO:0009229">
    <property type="term" value="P:thiamine diphosphate biosynthetic process"/>
    <property type="evidence" value="ECO:0007669"/>
    <property type="project" value="InterPro"/>
</dbReference>
<dbReference type="InterPro" id="IPR007373">
    <property type="entry name" value="Thiamin_PyroPKinase_B1-bd"/>
</dbReference>
<evidence type="ECO:0000256" key="1">
    <source>
        <dbReference type="ARBA" id="ARBA00022679"/>
    </source>
</evidence>
<keyword evidence="2" id="KW-0547">Nucleotide-binding</keyword>
<dbReference type="Pfam" id="PF04265">
    <property type="entry name" value="TPK_B1_binding"/>
    <property type="match status" value="1"/>
</dbReference>
<evidence type="ECO:0000256" key="3">
    <source>
        <dbReference type="ARBA" id="ARBA00022777"/>
    </source>
</evidence>
<evidence type="ECO:0000256" key="2">
    <source>
        <dbReference type="ARBA" id="ARBA00022741"/>
    </source>
</evidence>
<reference evidence="6" key="1">
    <citation type="journal article" date="2014" name="Front. Microbiol.">
        <title>High frequency of phylogenetically diverse reductive dehalogenase-homologous genes in deep subseafloor sedimentary metagenomes.</title>
        <authorList>
            <person name="Kawai M."/>
            <person name="Futagami T."/>
            <person name="Toyoda A."/>
            <person name="Takaki Y."/>
            <person name="Nishi S."/>
            <person name="Hori S."/>
            <person name="Arai W."/>
            <person name="Tsubouchi T."/>
            <person name="Morono Y."/>
            <person name="Uchiyama I."/>
            <person name="Ito T."/>
            <person name="Fujiyama A."/>
            <person name="Inagaki F."/>
            <person name="Takami H."/>
        </authorList>
    </citation>
    <scope>NUCLEOTIDE SEQUENCE</scope>
    <source>
        <strain evidence="6">Expedition CK06-06</strain>
    </source>
</reference>
<organism evidence="6">
    <name type="scientific">marine sediment metagenome</name>
    <dbReference type="NCBI Taxonomy" id="412755"/>
    <lineage>
        <taxon>unclassified sequences</taxon>
        <taxon>metagenomes</taxon>
        <taxon>ecological metagenomes</taxon>
    </lineage>
</organism>
<keyword evidence="4" id="KW-0067">ATP-binding</keyword>
<dbReference type="GO" id="GO:0005524">
    <property type="term" value="F:ATP binding"/>
    <property type="evidence" value="ECO:0007669"/>
    <property type="project" value="UniProtKB-KW"/>
</dbReference>
<sequence length="97" mass="10647">MEYAFEQKCEQVVLLAAVDDRLDHTLENVALVARYPGRLAILDGTATLVAVDRSERCVLHGEIGSVVSLIPYGSGRLNVRTKGLKYSLEDEPLAFVT</sequence>
<feature type="non-terminal residue" evidence="6">
    <location>
        <position position="97"/>
    </location>
</feature>
<dbReference type="InterPro" id="IPR036759">
    <property type="entry name" value="TPK_catalytic_sf"/>
</dbReference>
<keyword evidence="1" id="KW-0808">Transferase</keyword>
<comment type="caution">
    <text evidence="6">The sequence shown here is derived from an EMBL/GenBank/DDBJ whole genome shotgun (WGS) entry which is preliminary data.</text>
</comment>
<dbReference type="SUPFAM" id="SSF63862">
    <property type="entry name" value="Thiamin pyrophosphokinase, substrate-binding domain"/>
    <property type="match status" value="1"/>
</dbReference>
<dbReference type="Gene3D" id="3.40.50.10240">
    <property type="entry name" value="Thiamin pyrophosphokinase, catalytic domain"/>
    <property type="match status" value="1"/>
</dbReference>
<accession>X1QV59</accession>
<feature type="domain" description="Thiamin pyrophosphokinase thiamin-binding" evidence="5">
    <location>
        <begin position="63"/>
        <end position="95"/>
    </location>
</feature>
<dbReference type="GO" id="GO:0030975">
    <property type="term" value="F:thiamine binding"/>
    <property type="evidence" value="ECO:0007669"/>
    <property type="project" value="InterPro"/>
</dbReference>